<accession>A0A6C0IBV6</accession>
<dbReference type="AlphaFoldDB" id="A0A6C0IBV6"/>
<sequence length="59" mass="6819">MSVNNDDVEDKYECQEPPPSLFSIPQFISVESTNDKLRQTIIELKQIIKNLKIFTPLPI</sequence>
<protein>
    <submittedName>
        <fullName evidence="1">Uncharacterized protein</fullName>
    </submittedName>
</protein>
<reference evidence="1" key="1">
    <citation type="journal article" date="2020" name="Nature">
        <title>Giant virus diversity and host interactions through global metagenomics.</title>
        <authorList>
            <person name="Schulz F."/>
            <person name="Roux S."/>
            <person name="Paez-Espino D."/>
            <person name="Jungbluth S."/>
            <person name="Walsh D.A."/>
            <person name="Denef V.J."/>
            <person name="McMahon K.D."/>
            <person name="Konstantinidis K.T."/>
            <person name="Eloe-Fadrosh E.A."/>
            <person name="Kyrpides N.C."/>
            <person name="Woyke T."/>
        </authorList>
    </citation>
    <scope>NUCLEOTIDE SEQUENCE</scope>
    <source>
        <strain evidence="1">GVMAG-M-3300023184-68</strain>
    </source>
</reference>
<organism evidence="1">
    <name type="scientific">viral metagenome</name>
    <dbReference type="NCBI Taxonomy" id="1070528"/>
    <lineage>
        <taxon>unclassified sequences</taxon>
        <taxon>metagenomes</taxon>
        <taxon>organismal metagenomes</taxon>
    </lineage>
</organism>
<dbReference type="EMBL" id="MN740153">
    <property type="protein sequence ID" value="QHT90209.1"/>
    <property type="molecule type" value="Genomic_DNA"/>
</dbReference>
<evidence type="ECO:0000313" key="1">
    <source>
        <dbReference type="EMBL" id="QHT90209.1"/>
    </source>
</evidence>
<proteinExistence type="predicted"/>
<name>A0A6C0IBV6_9ZZZZ</name>